<protein>
    <submittedName>
        <fullName evidence="1">Uncharacterized protein</fullName>
    </submittedName>
</protein>
<accession>A0A0F9QFU8</accession>
<dbReference type="EMBL" id="LAZR01001546">
    <property type="protein sequence ID" value="KKN42945.1"/>
    <property type="molecule type" value="Genomic_DNA"/>
</dbReference>
<name>A0A0F9QFU8_9ZZZZ</name>
<reference evidence="1" key="1">
    <citation type="journal article" date="2015" name="Nature">
        <title>Complex archaea that bridge the gap between prokaryotes and eukaryotes.</title>
        <authorList>
            <person name="Spang A."/>
            <person name="Saw J.H."/>
            <person name="Jorgensen S.L."/>
            <person name="Zaremba-Niedzwiedzka K."/>
            <person name="Martijn J."/>
            <person name="Lind A.E."/>
            <person name="van Eijk R."/>
            <person name="Schleper C."/>
            <person name="Guy L."/>
            <person name="Ettema T.J."/>
        </authorList>
    </citation>
    <scope>NUCLEOTIDE SEQUENCE</scope>
</reference>
<dbReference type="AlphaFoldDB" id="A0A0F9QFU8"/>
<gene>
    <name evidence="1" type="ORF">LCGC14_0708050</name>
</gene>
<sequence>MKTPEQIQARIDELNTARQNGGLMSSQEAELINLKRLQE</sequence>
<evidence type="ECO:0000313" key="1">
    <source>
        <dbReference type="EMBL" id="KKN42945.1"/>
    </source>
</evidence>
<comment type="caution">
    <text evidence="1">The sequence shown here is derived from an EMBL/GenBank/DDBJ whole genome shotgun (WGS) entry which is preliminary data.</text>
</comment>
<proteinExistence type="predicted"/>
<organism evidence="1">
    <name type="scientific">marine sediment metagenome</name>
    <dbReference type="NCBI Taxonomy" id="412755"/>
    <lineage>
        <taxon>unclassified sequences</taxon>
        <taxon>metagenomes</taxon>
        <taxon>ecological metagenomes</taxon>
    </lineage>
</organism>